<evidence type="ECO:0000313" key="2">
    <source>
        <dbReference type="Proteomes" id="UP000681041"/>
    </source>
</evidence>
<protein>
    <submittedName>
        <fullName evidence="1">Uncharacterized protein</fullName>
    </submittedName>
</protein>
<dbReference type="GeneID" id="64820815"/>
<keyword evidence="2" id="KW-1185">Reference proteome</keyword>
<dbReference type="AlphaFoldDB" id="A0A8T8K7B5"/>
<name>A0A8T8K7B5_9EURY</name>
<organism evidence="1 2">
    <name type="scientific">Methanobacterium alkalithermotolerans</name>
    <dbReference type="NCBI Taxonomy" id="2731220"/>
    <lineage>
        <taxon>Archaea</taxon>
        <taxon>Methanobacteriati</taxon>
        <taxon>Methanobacteriota</taxon>
        <taxon>Methanomada group</taxon>
        <taxon>Methanobacteria</taxon>
        <taxon>Methanobacteriales</taxon>
        <taxon>Methanobacteriaceae</taxon>
        <taxon>Methanobacterium</taxon>
    </lineage>
</organism>
<dbReference type="OrthoDB" id="80868at2157"/>
<proteinExistence type="predicted"/>
<dbReference type="EMBL" id="CP058560">
    <property type="protein sequence ID" value="QUH23809.1"/>
    <property type="molecule type" value="Genomic_DNA"/>
</dbReference>
<reference evidence="1" key="1">
    <citation type="submission" date="2020-07" db="EMBL/GenBank/DDBJ databases">
        <title>Methanobacterium. sp. MethCan genome.</title>
        <authorList>
            <person name="Postec A."/>
            <person name="Quemeneur M."/>
        </authorList>
    </citation>
    <scope>NUCLEOTIDE SEQUENCE</scope>
    <source>
        <strain evidence="1">MethCAN</strain>
    </source>
</reference>
<dbReference type="RefSeq" id="WP_211532766.1">
    <property type="nucleotide sequence ID" value="NZ_CP058560.1"/>
</dbReference>
<dbReference type="KEGG" id="meme:HYG87_08580"/>
<gene>
    <name evidence="1" type="ORF">HYG87_08580</name>
</gene>
<dbReference type="Proteomes" id="UP000681041">
    <property type="component" value="Chromosome"/>
</dbReference>
<accession>A0A8T8K7B5</accession>
<sequence>MKIIQEDLQKISKGWMVTFFIDLNLKELKLLQDKYSPYLRDYELIIQDNKVYLKRYFEKLEPWEDETPEAVVKSIELELNSLLNP</sequence>
<evidence type="ECO:0000313" key="1">
    <source>
        <dbReference type="EMBL" id="QUH23809.1"/>
    </source>
</evidence>